<dbReference type="Proteomes" id="UP000033188">
    <property type="component" value="Chromosome 1"/>
</dbReference>
<feature type="compositionally biased region" description="Low complexity" evidence="1">
    <location>
        <begin position="447"/>
        <end position="459"/>
    </location>
</feature>
<keyword evidence="3" id="KW-1185">Reference proteome</keyword>
<feature type="region of interest" description="Disordered" evidence="1">
    <location>
        <begin position="969"/>
        <end position="989"/>
    </location>
</feature>
<feature type="compositionally biased region" description="Polar residues" evidence="1">
    <location>
        <begin position="969"/>
        <end position="988"/>
    </location>
</feature>
<dbReference type="RefSeq" id="XP_012766981.1">
    <property type="nucleotide sequence ID" value="XM_012911527.1"/>
</dbReference>
<reference evidence="3" key="1">
    <citation type="journal article" date="2014" name="Nucleic Acids Res.">
        <title>The evolutionary dynamics of variant antigen genes in Babesia reveal a history of genomic innovation underlying host-parasite interaction.</title>
        <authorList>
            <person name="Jackson A.P."/>
            <person name="Otto T.D."/>
            <person name="Darby A."/>
            <person name="Ramaprasad A."/>
            <person name="Xia D."/>
            <person name="Echaide I.E."/>
            <person name="Farber M."/>
            <person name="Gahlot S."/>
            <person name="Gamble J."/>
            <person name="Gupta D."/>
            <person name="Gupta Y."/>
            <person name="Jackson L."/>
            <person name="Malandrin L."/>
            <person name="Malas T.B."/>
            <person name="Moussa E."/>
            <person name="Nair M."/>
            <person name="Reid A.J."/>
            <person name="Sanders M."/>
            <person name="Sharma J."/>
            <person name="Tracey A."/>
            <person name="Quail M.A."/>
            <person name="Weir W."/>
            <person name="Wastling J.M."/>
            <person name="Hall N."/>
            <person name="Willadsen P."/>
            <person name="Lingelbach K."/>
            <person name="Shiels B."/>
            <person name="Tait A."/>
            <person name="Berriman M."/>
            <person name="Allred D.R."/>
            <person name="Pain A."/>
        </authorList>
    </citation>
    <scope>NUCLEOTIDE SEQUENCE [LARGE SCALE GENOMIC DNA]</scope>
    <source>
        <strain evidence="3">Bond</strain>
    </source>
</reference>
<name>A0A061DAS6_BABBI</name>
<dbReference type="KEGG" id="bbig:BBBOND_0110920"/>
<protein>
    <submittedName>
        <fullName evidence="2">RIBOSOME BINDING PROTEIN-1, putative</fullName>
    </submittedName>
</protein>
<accession>A0A061DAS6</accession>
<dbReference type="STRING" id="5866.A0A061DAS6"/>
<proteinExistence type="predicted"/>
<dbReference type="EMBL" id="LK391707">
    <property type="protein sequence ID" value="CDR94795.1"/>
    <property type="molecule type" value="Genomic_DNA"/>
</dbReference>
<dbReference type="OrthoDB" id="10044771at2759"/>
<organism evidence="2 3">
    <name type="scientific">Babesia bigemina</name>
    <dbReference type="NCBI Taxonomy" id="5866"/>
    <lineage>
        <taxon>Eukaryota</taxon>
        <taxon>Sar</taxon>
        <taxon>Alveolata</taxon>
        <taxon>Apicomplexa</taxon>
        <taxon>Aconoidasida</taxon>
        <taxon>Piroplasmida</taxon>
        <taxon>Babesiidae</taxon>
        <taxon>Babesia</taxon>
    </lineage>
</organism>
<dbReference type="VEuPathDB" id="PiroplasmaDB:BBBOND_0110920"/>
<feature type="compositionally biased region" description="Basic and acidic residues" evidence="1">
    <location>
        <begin position="817"/>
        <end position="847"/>
    </location>
</feature>
<feature type="compositionally biased region" description="Polar residues" evidence="1">
    <location>
        <begin position="471"/>
        <end position="559"/>
    </location>
</feature>
<evidence type="ECO:0000256" key="1">
    <source>
        <dbReference type="SAM" id="MobiDB-lite"/>
    </source>
</evidence>
<evidence type="ECO:0000313" key="2">
    <source>
        <dbReference type="EMBL" id="CDR94795.1"/>
    </source>
</evidence>
<evidence type="ECO:0000313" key="3">
    <source>
        <dbReference type="Proteomes" id="UP000033188"/>
    </source>
</evidence>
<feature type="compositionally biased region" description="Polar residues" evidence="1">
    <location>
        <begin position="630"/>
        <end position="639"/>
    </location>
</feature>
<feature type="compositionally biased region" description="Low complexity" evidence="1">
    <location>
        <begin position="577"/>
        <end position="606"/>
    </location>
</feature>
<sequence>MVDKGNIPEFRTLKECLEFLEWLHHNRGAQGQLANRLMRLLNGKYNTVDQQQIEPALSQFLTNVSKFHTKLCKNPQRSYTGERKAKNTLNALLQCIPKVLAALYFLRYNVDDGFTRVGGGDWAGETVGMIELYAARGPEFVRRMIASAGKIDRYLIAQDDVEYGVIPGGFGAGELQPGYKNGYSPASAMAGDIIKILNKETNKNNLLLDVYSTTVLSTTGSDTANIANALRLVQDFCRIFGEVRDEQDFRNHLYSRDKCINLDELKRQCKKLIVPLEKIFTKDRFSFTGYAREYQYLTKENIAKKMASWFKTHLNAVNEKLKRIDTQSGVIKKPRKDNLAAYFNKHFIPYGFTFYGYDFGKGSSQQKILTDNWVNVINELKREGDGLAKLKTILDGEGCLMEEEDDNEVEDEEAKEELEIPDEDLEDVESEDHTPFTKPDAAKPVVTKAEAAKPTATKTEAIKTEAAKPVVSQSEVTPNQGKKSEGAQNQGKKAEGAQNQGKKAEGAQNQGKKAEGAQNQGKKVDSPQSQNNGQSEEKPGSSQVAQAAQTNTSSDSRGGSESPGAHDPSSGQGPGDQAATSGASQQSGQKAQPGSGDSKTASSTAGSGPGGGGKGDHSRDPVTCDGGISATLNGQNYCQPKSHWGNRTPFVPTEITEKMWDDFKNRHHPTTMQSVPSIHTPSSSQPLHYVHGDRVVSQRQPFETRKRVRGQIGQGELPKVTGLAIDDPFFEQQRIIENEYKTVLKDNAYKWQTDRMKFYDELQERLTREAETEKEMKEEQRKVERRLEMDAKYKTAIERLTKQNLQREADAKALEKRFEEATRKTDERRRQEEAEEREKQKEEEHRTRLQQQAYYDHANSLNGKPAPDPTDFTLMQNEAINRSRAYKEAEKIEREKNLELKKALYAAQKINLPQHIPKPRSIQPPLVNLDGHASVFVNQMEGIPLSSSSKGNDNVSGLRQITFSTSSVPTTATLSGQTPHNPTESPATATLDDSIIPAFTDVTAINIKTPADPNKYYYGEFTGNVVKDHSNVTRRKELAANAFKVQRKLFEQREPQLLAVDNQIKQSVQKKEEDVENWQEARRSDFLKGIQRDIQSRVTSADGDAVFMSGNPITYQKPVLVIGQVVKNNPDTNGKRKQEAYNILRSQNFDVTGDKILIPNIPPKPLPLLPSIGIPAGKPLKEAKQIPPLPPLPYPLSVPAIASEPEGIDLTKQKRTTERTPVILPEVIPPLTGQLDVLPMENSTDFSGSTIVHTPAHIPTVYIPQDSAFETFVPSEPTGDPIADPKTKPPRKSLTPVEIEAHPGVMIDEPICQLYSPELVTKKVPSTDHSIAPPRTVREMLCWLSDLPHALGYANLINYILNLFEGSESIEAIPESISSDDVTEALSQSCSHASSVLAGIEGPVPIDLNKLHYERYGAPLMYYSEDPYTLLCQLLSYVYATYHQLSFLRTQCRRDSDQGGWRECQYGKNVKASEYWLCTKDPLDPMKLQSHGCDPSPLQGFLTDQSDISTYWYQRNDVCQKSRIKMGFLQKHFRDKHKHGFYTYNLLTGACYNNVDPLEKLCRYLVCLTRRTPRTTGELVSFSHHIGNELQGMCQGCLYLAPPSPSRMT</sequence>
<feature type="region of interest" description="Disordered" evidence="1">
    <location>
        <begin position="399"/>
        <end position="644"/>
    </location>
</feature>
<feature type="region of interest" description="Disordered" evidence="1">
    <location>
        <begin position="817"/>
        <end position="848"/>
    </location>
</feature>
<gene>
    <name evidence="2" type="ORF">BBBOND_0110920</name>
</gene>
<feature type="compositionally biased region" description="Acidic residues" evidence="1">
    <location>
        <begin position="400"/>
        <end position="430"/>
    </location>
</feature>
<dbReference type="GeneID" id="24563336"/>